<evidence type="ECO:0000313" key="1">
    <source>
        <dbReference type="EMBL" id="KAB2586999.1"/>
    </source>
</evidence>
<dbReference type="Gene3D" id="1.10.357.10">
    <property type="entry name" value="Tetracycline Repressor, domain 2"/>
    <property type="match status" value="1"/>
</dbReference>
<dbReference type="SUPFAM" id="SSF46689">
    <property type="entry name" value="Homeodomain-like"/>
    <property type="match status" value="1"/>
</dbReference>
<comment type="caution">
    <text evidence="1">The sequence shown here is derived from an EMBL/GenBank/DDBJ whole genome shotgun (WGS) entry which is preliminary data.</text>
</comment>
<accession>A0A0C2WJT5</accession>
<evidence type="ECO:0000313" key="2">
    <source>
        <dbReference type="Proteomes" id="UP000325576"/>
    </source>
</evidence>
<proteinExistence type="predicted"/>
<reference evidence="1 2" key="1">
    <citation type="journal article" date="2017" name="Poromechanics V (2013)">
        <title>Genomic Characterization of the Arsenic-Tolerant Actinobacterium, &lt;i&gt;Rhodococcus erythropolis&lt;/i&gt; S43.</title>
        <authorList>
            <person name="Retamal-Morales G."/>
            <person name="Mehnert M."/>
            <person name="Schwabe R."/>
            <person name="Tischler D."/>
            <person name="Schloemann M."/>
            <person name="Levican G.J."/>
        </authorList>
    </citation>
    <scope>NUCLEOTIDE SEQUENCE [LARGE SCALE GENOMIC DNA]</scope>
    <source>
        <strain evidence="1 2">S43</strain>
    </source>
</reference>
<name>A0A0C2WJT5_RHOER</name>
<sequence length="184" mass="20467">MGLDRLTRAEVAQVLGVSAATIRHHVDSTDRLYSLACARAFGRLQLDSDSKSWQDYLRTLGQRFAELVTATPGLEDYVLRGPYEEGTLAQFERIMNEVLLRKPEFDRATAHLLGSRTLIMSAALHTPARNRYPDSQYPKPETLSAVVSWTLDAFLVGAEKMIDSGLVPTVVPTPDASWTHISDH</sequence>
<dbReference type="InterPro" id="IPR009057">
    <property type="entry name" value="Homeodomain-like_sf"/>
</dbReference>
<dbReference type="EMBL" id="MRBO01000087">
    <property type="protein sequence ID" value="KAB2586999.1"/>
    <property type="molecule type" value="Genomic_DNA"/>
</dbReference>
<protein>
    <recommendedName>
        <fullName evidence="3">TetR family transcriptional regulator</fullName>
    </recommendedName>
</protein>
<dbReference type="AlphaFoldDB" id="A0A0C2WJT5"/>
<gene>
    <name evidence="1" type="ORF">BS297_02360</name>
</gene>
<evidence type="ECO:0008006" key="3">
    <source>
        <dbReference type="Google" id="ProtNLM"/>
    </source>
</evidence>
<organism evidence="1 2">
    <name type="scientific">Rhodococcus erythropolis</name>
    <name type="common">Arthrobacter picolinophilus</name>
    <dbReference type="NCBI Taxonomy" id="1833"/>
    <lineage>
        <taxon>Bacteria</taxon>
        <taxon>Bacillati</taxon>
        <taxon>Actinomycetota</taxon>
        <taxon>Actinomycetes</taxon>
        <taxon>Mycobacteriales</taxon>
        <taxon>Nocardiaceae</taxon>
        <taxon>Rhodococcus</taxon>
        <taxon>Rhodococcus erythropolis group</taxon>
    </lineage>
</organism>
<dbReference type="Proteomes" id="UP000325576">
    <property type="component" value="Unassembled WGS sequence"/>
</dbReference>